<feature type="transmembrane region" description="Helical" evidence="6">
    <location>
        <begin position="309"/>
        <end position="327"/>
    </location>
</feature>
<dbReference type="Pfam" id="PF05569">
    <property type="entry name" value="Peptidase_M56"/>
    <property type="match status" value="1"/>
</dbReference>
<dbReference type="InterPro" id="IPR008756">
    <property type="entry name" value="Peptidase_M56"/>
</dbReference>
<dbReference type="AlphaFoldDB" id="A0A4R2IJC3"/>
<evidence type="ECO:0000256" key="4">
    <source>
        <dbReference type="ARBA" id="ARBA00023136"/>
    </source>
</evidence>
<accession>A0A4R2IJC3</accession>
<dbReference type="EMBL" id="SLWQ01000001">
    <property type="protein sequence ID" value="TCO42815.1"/>
    <property type="molecule type" value="Genomic_DNA"/>
</dbReference>
<dbReference type="InterPro" id="IPR006260">
    <property type="entry name" value="TonB/TolA_C"/>
</dbReference>
<feature type="compositionally biased region" description="Polar residues" evidence="5">
    <location>
        <begin position="578"/>
        <end position="591"/>
    </location>
</feature>
<comment type="caution">
    <text evidence="9">The sequence shown here is derived from an EMBL/GenBank/DDBJ whole genome shotgun (WGS) entry which is preliminary data.</text>
</comment>
<evidence type="ECO:0000313" key="9">
    <source>
        <dbReference type="EMBL" id="TCO42815.1"/>
    </source>
</evidence>
<dbReference type="SUPFAM" id="SSF74653">
    <property type="entry name" value="TolA/TonB C-terminal domain"/>
    <property type="match status" value="1"/>
</dbReference>
<protein>
    <submittedName>
        <fullName evidence="9">TonB family protein</fullName>
    </submittedName>
</protein>
<feature type="transmembrane region" description="Helical" evidence="6">
    <location>
        <begin position="43"/>
        <end position="66"/>
    </location>
</feature>
<evidence type="ECO:0000256" key="1">
    <source>
        <dbReference type="ARBA" id="ARBA00004167"/>
    </source>
</evidence>
<dbReference type="InterPro" id="IPR052173">
    <property type="entry name" value="Beta-lactam_resp_regulator"/>
</dbReference>
<feature type="domain" description="TonB C-terminal" evidence="7">
    <location>
        <begin position="487"/>
        <end position="548"/>
    </location>
</feature>
<proteinExistence type="predicted"/>
<feature type="region of interest" description="Disordered" evidence="5">
    <location>
        <begin position="368"/>
        <end position="449"/>
    </location>
</feature>
<dbReference type="RefSeq" id="WP_131992207.1">
    <property type="nucleotide sequence ID" value="NZ_JACGXM010000001.1"/>
</dbReference>
<gene>
    <name evidence="9" type="ORF">EV148_101221</name>
</gene>
<dbReference type="GO" id="GO:0016020">
    <property type="term" value="C:membrane"/>
    <property type="evidence" value="ECO:0007669"/>
    <property type="project" value="UniProtKB-SubCell"/>
</dbReference>
<dbReference type="Pfam" id="PF03544">
    <property type="entry name" value="TonB_C"/>
    <property type="match status" value="1"/>
</dbReference>
<feature type="transmembrane region" description="Helical" evidence="6">
    <location>
        <begin position="101"/>
        <end position="122"/>
    </location>
</feature>
<keyword evidence="4 6" id="KW-0472">Membrane</keyword>
<dbReference type="GO" id="GO:0055085">
    <property type="term" value="P:transmembrane transport"/>
    <property type="evidence" value="ECO:0007669"/>
    <property type="project" value="InterPro"/>
</dbReference>
<evidence type="ECO:0000313" key="10">
    <source>
        <dbReference type="Proteomes" id="UP000294862"/>
    </source>
</evidence>
<dbReference type="InterPro" id="IPR037682">
    <property type="entry name" value="TonB_C"/>
</dbReference>
<evidence type="ECO:0000256" key="6">
    <source>
        <dbReference type="SAM" id="Phobius"/>
    </source>
</evidence>
<dbReference type="OrthoDB" id="15218at2"/>
<keyword evidence="10" id="KW-1185">Reference proteome</keyword>
<evidence type="ECO:0000259" key="8">
    <source>
        <dbReference type="Pfam" id="PF05569"/>
    </source>
</evidence>
<keyword evidence="2 6" id="KW-0812">Transmembrane</keyword>
<comment type="subcellular location">
    <subcellularLocation>
        <location evidence="1">Membrane</location>
        <topology evidence="1">Single-pass membrane protein</topology>
    </subcellularLocation>
</comment>
<sequence length="591" mass="63600">MSAALPWIHALGWTLVHFLWQGLVIGAGYAAARALLPKSHCNARYAVGLAALALLALWPLATLVMLRPQGTVEVAFGAPAAAVAAVAQAQAFDLAASIDRALPWLVLLWLAGVLGVAGRALHQWRRFSRIARRWAESSPELDAMLVALTRRFGFVRRVRVLVSERIDTPMLLGWLRPVVLLPTAVALGFPRQQVELILAHELGHLRRYDHLVNLAQAVIETLLFYHPVVHWISREVRNERELCCDALVLRLVRGEPREYARTLAALEELRQTAAPVVLAASGGQLVERVRRIVGLPAPRATAQARHPGRWLLIGTAFIGALLVAQRIERSHRVFSPQALAVDWIRSADVRTLPFAALSLPYERPRLRLAPVTPPEPEPAVTSTPAPSLVAAGAGAGAASREAVPAAPATTTASEPEALASVPATPAPARPLERSLPAEPATAPASTVARPATDVAAAPVEPVAAPQVTKPPVATYVVAPSFPNYYATQSGRVEASFSIAPDGTVKDIEFLGGQNGAFERAAERALRQWRFDPASLPDHPMRYTQAFVFAPKGRTTHEECVQSTGSLICRDPAEGRPAQVSNVNSWPPKTGG</sequence>
<feature type="transmembrane region" description="Helical" evidence="6">
    <location>
        <begin position="6"/>
        <end position="31"/>
    </location>
</feature>
<evidence type="ECO:0000256" key="5">
    <source>
        <dbReference type="SAM" id="MobiDB-lite"/>
    </source>
</evidence>
<name>A0A4R2IJC3_9GAMM</name>
<reference evidence="9 10" key="1">
    <citation type="journal article" date="2015" name="Stand. Genomic Sci.">
        <title>Genomic Encyclopedia of Bacterial and Archaeal Type Strains, Phase III: the genomes of soil and plant-associated and newly described type strains.</title>
        <authorList>
            <person name="Whitman W.B."/>
            <person name="Woyke T."/>
            <person name="Klenk H.P."/>
            <person name="Zhou Y."/>
            <person name="Lilburn T.G."/>
            <person name="Beck B.J."/>
            <person name="De Vos P."/>
            <person name="Vandamme P."/>
            <person name="Eisen J.A."/>
            <person name="Garrity G."/>
            <person name="Hugenholtz P."/>
            <person name="Kyrpides N.C."/>
        </authorList>
    </citation>
    <scope>NUCLEOTIDE SEQUENCE [LARGE SCALE GENOMIC DNA]</scope>
    <source>
        <strain evidence="9 10">A3</strain>
    </source>
</reference>
<dbReference type="Gene3D" id="3.30.2420.10">
    <property type="entry name" value="TonB"/>
    <property type="match status" value="1"/>
</dbReference>
<evidence type="ECO:0000259" key="7">
    <source>
        <dbReference type="Pfam" id="PF03544"/>
    </source>
</evidence>
<dbReference type="PANTHER" id="PTHR34978">
    <property type="entry name" value="POSSIBLE SENSOR-TRANSDUCER PROTEIN BLAR"/>
    <property type="match status" value="1"/>
</dbReference>
<dbReference type="PANTHER" id="PTHR34978:SF3">
    <property type="entry name" value="SLR0241 PROTEIN"/>
    <property type="match status" value="1"/>
</dbReference>
<feature type="compositionally biased region" description="Low complexity" evidence="5">
    <location>
        <begin position="378"/>
        <end position="419"/>
    </location>
</feature>
<feature type="region of interest" description="Disordered" evidence="5">
    <location>
        <begin position="570"/>
        <end position="591"/>
    </location>
</feature>
<dbReference type="Proteomes" id="UP000294862">
    <property type="component" value="Unassembled WGS sequence"/>
</dbReference>
<feature type="domain" description="Peptidase M56" evidence="8">
    <location>
        <begin position="87"/>
        <end position="290"/>
    </location>
</feature>
<keyword evidence="3 6" id="KW-1133">Transmembrane helix</keyword>
<dbReference type="NCBIfam" id="TIGR01352">
    <property type="entry name" value="tonB_Cterm"/>
    <property type="match status" value="1"/>
</dbReference>
<organism evidence="9 10">
    <name type="scientific">Dokdonella fugitiva</name>
    <dbReference type="NCBI Taxonomy" id="328517"/>
    <lineage>
        <taxon>Bacteria</taxon>
        <taxon>Pseudomonadati</taxon>
        <taxon>Pseudomonadota</taxon>
        <taxon>Gammaproteobacteria</taxon>
        <taxon>Lysobacterales</taxon>
        <taxon>Rhodanobacteraceae</taxon>
        <taxon>Dokdonella</taxon>
    </lineage>
</organism>
<evidence type="ECO:0000256" key="3">
    <source>
        <dbReference type="ARBA" id="ARBA00022989"/>
    </source>
</evidence>
<evidence type="ECO:0000256" key="2">
    <source>
        <dbReference type="ARBA" id="ARBA00022692"/>
    </source>
</evidence>
<dbReference type="CDD" id="cd07341">
    <property type="entry name" value="M56_BlaR1_MecR1_like"/>
    <property type="match status" value="1"/>
</dbReference>